<proteinExistence type="predicted"/>
<dbReference type="Pfam" id="PF24764">
    <property type="entry name" value="rva_4"/>
    <property type="match status" value="1"/>
</dbReference>
<organism evidence="2 3">
    <name type="scientific">Porites evermanni</name>
    <dbReference type="NCBI Taxonomy" id="104178"/>
    <lineage>
        <taxon>Eukaryota</taxon>
        <taxon>Metazoa</taxon>
        <taxon>Cnidaria</taxon>
        <taxon>Anthozoa</taxon>
        <taxon>Hexacorallia</taxon>
        <taxon>Scleractinia</taxon>
        <taxon>Fungiina</taxon>
        <taxon>Poritidae</taxon>
        <taxon>Porites</taxon>
    </lineage>
</organism>
<feature type="domain" description="Integrase catalytic" evidence="1">
    <location>
        <begin position="238"/>
        <end position="422"/>
    </location>
</feature>
<reference evidence="2 3" key="1">
    <citation type="submission" date="2022-05" db="EMBL/GenBank/DDBJ databases">
        <authorList>
            <consortium name="Genoscope - CEA"/>
            <person name="William W."/>
        </authorList>
    </citation>
    <scope>NUCLEOTIDE SEQUENCE [LARGE SCALE GENOMIC DNA]</scope>
</reference>
<comment type="caution">
    <text evidence="2">The sequence shown here is derived from an EMBL/GenBank/DDBJ whole genome shotgun (WGS) entry which is preliminary data.</text>
</comment>
<dbReference type="Gene3D" id="3.30.420.10">
    <property type="entry name" value="Ribonuclease H-like superfamily/Ribonuclease H"/>
    <property type="match status" value="1"/>
</dbReference>
<evidence type="ECO:0000313" key="2">
    <source>
        <dbReference type="EMBL" id="CAH3167952.1"/>
    </source>
</evidence>
<dbReference type="InterPro" id="IPR036397">
    <property type="entry name" value="RNaseH_sf"/>
</dbReference>
<dbReference type="PANTHER" id="PTHR46791:SF4">
    <property type="match status" value="1"/>
</dbReference>
<dbReference type="PANTHER" id="PTHR46791">
    <property type="entry name" value="EXPRESSED PROTEIN"/>
    <property type="match status" value="1"/>
</dbReference>
<evidence type="ECO:0000313" key="3">
    <source>
        <dbReference type="Proteomes" id="UP001159427"/>
    </source>
</evidence>
<accession>A0ABN8QSS4</accession>
<protein>
    <recommendedName>
        <fullName evidence="1">Integrase catalytic domain-containing protein</fullName>
    </recommendedName>
</protein>
<dbReference type="InterPro" id="IPR001584">
    <property type="entry name" value="Integrase_cat-core"/>
</dbReference>
<dbReference type="InterPro" id="IPR058913">
    <property type="entry name" value="Integrase_dom_put"/>
</dbReference>
<dbReference type="InterPro" id="IPR012337">
    <property type="entry name" value="RNaseH-like_sf"/>
</dbReference>
<dbReference type="EMBL" id="CALNXI010001405">
    <property type="protein sequence ID" value="CAH3167952.1"/>
    <property type="molecule type" value="Genomic_DNA"/>
</dbReference>
<evidence type="ECO:0000259" key="1">
    <source>
        <dbReference type="PROSITE" id="PS50994"/>
    </source>
</evidence>
<dbReference type="Proteomes" id="UP001159427">
    <property type="component" value="Unassembled WGS sequence"/>
</dbReference>
<dbReference type="PROSITE" id="PS50994">
    <property type="entry name" value="INTEGRASE"/>
    <property type="match status" value="1"/>
</dbReference>
<keyword evidence="3" id="KW-1185">Reference proteome</keyword>
<sequence>MQGTRIWLPNIEGFFTSLGRLLESAEGQRNTASYDSAEFFSRRLRENERTLVTLALRIEEAFPNEVEVISDLNELVFIMNELSRDFDRIVEDSERSTFSTPASLDDRLSAVARNGLVGRPRLQILQEQLQTLHDDASFRWADIGRILGISERTLRRRRHEFGLPVGVGEDFSDVSNDDLDEHVREILEVTPSAGQRLVEGGLRQRGLRIQRHRIQESIRRVDPVVSTLRAAQQIIRRVYSVPCPNSLWHIDGNHKLIQPYRIVIHGGLDGFSRMIVFLHASTNNRASTVLQYFQSAVEHYNLPSRVRSDLGMENIEVARFMLQERGLNRGSHITGKSVHNQRIERLWCDVNRVIVSRFLNIFLFLEQSGILDPTDEVHLFCLHLVYIPLINNAINQFIGQWNNHPVSTQCNFSPNQLWIQGMLNSRNSGYQVVTDVTAREAVNFDHYGIDEEGPVPDVQSDYAVSVPDTITTLTHNQELSLQEARDAVFQTGDHDGIIAYQVVLQIASFYLNCCS</sequence>
<name>A0ABN8QSS4_9CNID</name>
<dbReference type="SUPFAM" id="SSF53098">
    <property type="entry name" value="Ribonuclease H-like"/>
    <property type="match status" value="1"/>
</dbReference>
<gene>
    <name evidence="2" type="ORF">PEVE_00006328</name>
</gene>